<name>A0AAD8GXU0_9APIA</name>
<dbReference type="Proteomes" id="UP001237642">
    <property type="component" value="Unassembled WGS sequence"/>
</dbReference>
<feature type="domain" description="ZZ-type" evidence="6">
    <location>
        <begin position="324"/>
        <end position="388"/>
    </location>
</feature>
<dbReference type="InterPro" id="IPR001841">
    <property type="entry name" value="Znf_RING"/>
</dbReference>
<dbReference type="GO" id="GO:0061630">
    <property type="term" value="F:ubiquitin protein ligase activity"/>
    <property type="evidence" value="ECO:0007669"/>
    <property type="project" value="TreeGrafter"/>
</dbReference>
<organism evidence="7 8">
    <name type="scientific">Heracleum sosnowskyi</name>
    <dbReference type="NCBI Taxonomy" id="360622"/>
    <lineage>
        <taxon>Eukaryota</taxon>
        <taxon>Viridiplantae</taxon>
        <taxon>Streptophyta</taxon>
        <taxon>Embryophyta</taxon>
        <taxon>Tracheophyta</taxon>
        <taxon>Spermatophyta</taxon>
        <taxon>Magnoliopsida</taxon>
        <taxon>eudicotyledons</taxon>
        <taxon>Gunneridae</taxon>
        <taxon>Pentapetalae</taxon>
        <taxon>asterids</taxon>
        <taxon>campanulids</taxon>
        <taxon>Apiales</taxon>
        <taxon>Apiaceae</taxon>
        <taxon>Apioideae</taxon>
        <taxon>apioid superclade</taxon>
        <taxon>Tordylieae</taxon>
        <taxon>Tordyliinae</taxon>
        <taxon>Heracleum</taxon>
    </lineage>
</organism>
<dbReference type="GO" id="GO:0008270">
    <property type="term" value="F:zinc ion binding"/>
    <property type="evidence" value="ECO:0007669"/>
    <property type="project" value="UniProtKB-KW"/>
</dbReference>
<feature type="domain" description="RING-type" evidence="5">
    <location>
        <begin position="21"/>
        <end position="61"/>
    </location>
</feature>
<dbReference type="AlphaFoldDB" id="A0AAD8GXU0"/>
<dbReference type="PANTHER" id="PTHR15898:SF13">
    <property type="entry name" value="BIFUNCTIONAL APOPTOSIS REGULATOR"/>
    <property type="match status" value="1"/>
</dbReference>
<reference evidence="7" key="1">
    <citation type="submission" date="2023-02" db="EMBL/GenBank/DDBJ databases">
        <title>Genome of toxic invasive species Heracleum sosnowskyi carries increased number of genes despite the absence of recent whole-genome duplications.</title>
        <authorList>
            <person name="Schelkunov M."/>
            <person name="Shtratnikova V."/>
            <person name="Makarenko M."/>
            <person name="Klepikova A."/>
            <person name="Omelchenko D."/>
            <person name="Novikova G."/>
            <person name="Obukhova E."/>
            <person name="Bogdanov V."/>
            <person name="Penin A."/>
            <person name="Logacheva M."/>
        </authorList>
    </citation>
    <scope>NUCLEOTIDE SEQUENCE</scope>
    <source>
        <strain evidence="7">Hsosn_3</strain>
        <tissue evidence="7">Leaf</tissue>
    </source>
</reference>
<dbReference type="InterPro" id="IPR017907">
    <property type="entry name" value="Znf_RING_CS"/>
</dbReference>
<dbReference type="Pfam" id="PF00569">
    <property type="entry name" value="ZZ"/>
    <property type="match status" value="1"/>
</dbReference>
<dbReference type="Gene3D" id="3.30.40.10">
    <property type="entry name" value="Zinc/RING finger domain, C3HC4 (zinc finger)"/>
    <property type="match status" value="2"/>
</dbReference>
<proteinExistence type="predicted"/>
<evidence type="ECO:0000256" key="3">
    <source>
        <dbReference type="ARBA" id="ARBA00022833"/>
    </source>
</evidence>
<dbReference type="SMART" id="SM00291">
    <property type="entry name" value="ZnF_ZZ"/>
    <property type="match status" value="1"/>
</dbReference>
<dbReference type="Pfam" id="PF13920">
    <property type="entry name" value="zf-C3HC4_3"/>
    <property type="match status" value="1"/>
</dbReference>
<reference evidence="7" key="2">
    <citation type="submission" date="2023-05" db="EMBL/GenBank/DDBJ databases">
        <authorList>
            <person name="Schelkunov M.I."/>
        </authorList>
    </citation>
    <scope>NUCLEOTIDE SEQUENCE</scope>
    <source>
        <strain evidence="7">Hsosn_3</strain>
        <tissue evidence="7">Leaf</tissue>
    </source>
</reference>
<keyword evidence="2 4" id="KW-0863">Zinc-finger</keyword>
<evidence type="ECO:0000313" key="8">
    <source>
        <dbReference type="Proteomes" id="UP001237642"/>
    </source>
</evidence>
<dbReference type="SUPFAM" id="SSF57850">
    <property type="entry name" value="RING/U-box"/>
    <property type="match status" value="3"/>
</dbReference>
<protein>
    <submittedName>
        <fullName evidence="7">Posttranslational modification, protein turnover, chaperone</fullName>
    </submittedName>
</protein>
<dbReference type="GO" id="GO:0043161">
    <property type="term" value="P:proteasome-mediated ubiquitin-dependent protein catabolic process"/>
    <property type="evidence" value="ECO:0007669"/>
    <property type="project" value="TreeGrafter"/>
</dbReference>
<dbReference type="PROSITE" id="PS50089">
    <property type="entry name" value="ZF_RING_2"/>
    <property type="match status" value="2"/>
</dbReference>
<dbReference type="InterPro" id="IPR000433">
    <property type="entry name" value="Znf_ZZ"/>
</dbReference>
<evidence type="ECO:0000256" key="4">
    <source>
        <dbReference type="PROSITE-ProRule" id="PRU00228"/>
    </source>
</evidence>
<keyword evidence="3" id="KW-0862">Zinc</keyword>
<evidence type="ECO:0000259" key="5">
    <source>
        <dbReference type="PROSITE" id="PS50089"/>
    </source>
</evidence>
<dbReference type="FunFam" id="3.30.40.10:FF:000489">
    <property type="entry name" value="E3 ubiquitin-protein ligase PRT1"/>
    <property type="match status" value="1"/>
</dbReference>
<dbReference type="SMART" id="SM00184">
    <property type="entry name" value="RING"/>
    <property type="match status" value="2"/>
</dbReference>
<keyword evidence="8" id="KW-1185">Reference proteome</keyword>
<dbReference type="PROSITE" id="PS50135">
    <property type="entry name" value="ZF_ZZ_2"/>
    <property type="match status" value="1"/>
</dbReference>
<comment type="caution">
    <text evidence="7">The sequence shown here is derived from an EMBL/GenBank/DDBJ whole genome shotgun (WGS) entry which is preliminary data.</text>
</comment>
<dbReference type="Pfam" id="PF13445">
    <property type="entry name" value="zf-RING_UBOX"/>
    <property type="match status" value="1"/>
</dbReference>
<dbReference type="EMBL" id="JAUIZM010000011">
    <property type="protein sequence ID" value="KAK1355960.1"/>
    <property type="molecule type" value="Genomic_DNA"/>
</dbReference>
<dbReference type="InterPro" id="IPR027370">
    <property type="entry name" value="Znf-RING_euk"/>
</dbReference>
<dbReference type="FunFam" id="3.30.60.90:FF:000014">
    <property type="entry name" value="E3 ubiquitin-protein ligase PRT1"/>
    <property type="match status" value="1"/>
</dbReference>
<sequence length="457" mass="51435">MEAADALETEPEELLSDSFICCICLDLLYKPIVLSCGHVSCFWCVHRSMNGVKESHCPTCRHPYHHFPNICQMLHYLLCKMYPITYKIRETQILEYEKARDCFSPELKDPVCASPNSEKLCHVGDAGQSYHTNTTEYSALRGSSGDRRAATNLKELVFSSSFEGVCKNQPKENSSGGLEVTQNHAVEENVMSKGDNGTHVRVSISDMLCVACNELLFRPVVLNCGHVYCETCISIPADEKLQCQLCQSSHPKGIPKVCLELHHFVEAQFPTEYELRKNTIKQVDSQQEVPTICSAEGSKRSGHFSFSSDEKFFSSRSDRTVEVHYGVGCDFCGMYPILGTRYRCKDCVEVIGFDLCGDCYTTRSKLPGKFNQQHTPEHRFHIVSIDSRLRIVSRMRRRRTVNILGAPIIPENDVENPENVIAPPAVDVEENVENELVSLLTSTSNSEEERGEHSPTM</sequence>
<dbReference type="InterPro" id="IPR013083">
    <property type="entry name" value="Znf_RING/FYVE/PHD"/>
</dbReference>
<gene>
    <name evidence="7" type="ORF">POM88_049216</name>
</gene>
<dbReference type="PROSITE" id="PS00518">
    <property type="entry name" value="ZF_RING_1"/>
    <property type="match status" value="1"/>
</dbReference>
<evidence type="ECO:0000313" key="7">
    <source>
        <dbReference type="EMBL" id="KAK1355960.1"/>
    </source>
</evidence>
<dbReference type="Gene3D" id="3.30.60.90">
    <property type="match status" value="1"/>
</dbReference>
<keyword evidence="1" id="KW-0479">Metal-binding</keyword>
<evidence type="ECO:0000256" key="2">
    <source>
        <dbReference type="ARBA" id="ARBA00022771"/>
    </source>
</evidence>
<evidence type="ECO:0000259" key="6">
    <source>
        <dbReference type="PROSITE" id="PS50135"/>
    </source>
</evidence>
<dbReference type="InterPro" id="IPR043145">
    <property type="entry name" value="Znf_ZZ_sf"/>
</dbReference>
<dbReference type="PANTHER" id="PTHR15898">
    <property type="entry name" value="BIFUNCTIONAL APOPTOSIS REGULATOR"/>
    <property type="match status" value="1"/>
</dbReference>
<feature type="domain" description="RING-type" evidence="5">
    <location>
        <begin position="209"/>
        <end position="247"/>
    </location>
</feature>
<evidence type="ECO:0000256" key="1">
    <source>
        <dbReference type="ARBA" id="ARBA00022723"/>
    </source>
</evidence>
<accession>A0AAD8GXU0</accession>